<dbReference type="GeneID" id="25257825"/>
<dbReference type="PANTHER" id="PTHR46361">
    <property type="entry name" value="ELECTRON CARRIER/ PROTEIN DISULFIDE OXIDOREDUCTASE"/>
    <property type="match status" value="1"/>
</dbReference>
<organism evidence="2 3">
    <name type="scientific">Eimeria tenella</name>
    <name type="common">Coccidian parasite</name>
    <dbReference type="NCBI Taxonomy" id="5802"/>
    <lineage>
        <taxon>Eukaryota</taxon>
        <taxon>Sar</taxon>
        <taxon>Alveolata</taxon>
        <taxon>Apicomplexa</taxon>
        <taxon>Conoidasida</taxon>
        <taxon>Coccidia</taxon>
        <taxon>Eucoccidiorida</taxon>
        <taxon>Eimeriorina</taxon>
        <taxon>Eimeriidae</taxon>
        <taxon>Eimeria</taxon>
    </lineage>
</organism>
<dbReference type="AlphaFoldDB" id="U6L3H9"/>
<gene>
    <name evidence="2" type="ORF">ETH_00043930</name>
</gene>
<accession>U6L3H9</accession>
<dbReference type="PANTHER" id="PTHR46361:SF3">
    <property type="entry name" value="ELECTRON CARRIER_ PROTEIN DISULFIDE OXIDOREDUCTASE"/>
    <property type="match status" value="1"/>
</dbReference>
<feature type="non-terminal residue" evidence="2">
    <location>
        <position position="1"/>
    </location>
</feature>
<name>U6L3H9_EIMTE</name>
<reference evidence="2" key="1">
    <citation type="submission" date="2013-10" db="EMBL/GenBank/DDBJ databases">
        <title>Genomic analysis of the causative agents of coccidiosis in chickens.</title>
        <authorList>
            <person name="Reid A.J."/>
            <person name="Blake D."/>
            <person name="Billington K."/>
            <person name="Browne H."/>
            <person name="Dunn M."/>
            <person name="Hung S."/>
            <person name="Kawahara F."/>
            <person name="Miranda-Saavedra D."/>
            <person name="Mourier T."/>
            <person name="Nagra H."/>
            <person name="Otto T.D."/>
            <person name="Rawlings N."/>
            <person name="Sanchez A."/>
            <person name="Sanders M."/>
            <person name="Subramaniam C."/>
            <person name="Tay Y."/>
            <person name="Dear P."/>
            <person name="Doerig C."/>
            <person name="Gruber A."/>
            <person name="Parkinson J."/>
            <person name="Shirley M."/>
            <person name="Wan K.L."/>
            <person name="Berriman M."/>
            <person name="Tomley F."/>
            <person name="Pain A."/>
        </authorList>
    </citation>
    <scope>NUCLEOTIDE SEQUENCE [LARGE SCALE GENOMIC DNA]</scope>
    <source>
        <strain evidence="2">Houghton</strain>
    </source>
</reference>
<dbReference type="OrthoDB" id="418495at2759"/>
<dbReference type="InterPro" id="IPR006869">
    <property type="entry name" value="DUF547"/>
</dbReference>
<proteinExistence type="predicted"/>
<dbReference type="VEuPathDB" id="ToxoDB:ETH_00043930"/>
<evidence type="ECO:0000259" key="1">
    <source>
        <dbReference type="Pfam" id="PF04784"/>
    </source>
</evidence>
<feature type="domain" description="DUF547" evidence="1">
    <location>
        <begin position="2"/>
        <end position="39"/>
    </location>
</feature>
<evidence type="ECO:0000313" key="3">
    <source>
        <dbReference type="Proteomes" id="UP000030747"/>
    </source>
</evidence>
<evidence type="ECO:0000313" key="2">
    <source>
        <dbReference type="EMBL" id="CDJ44726.1"/>
    </source>
</evidence>
<reference evidence="2" key="2">
    <citation type="submission" date="2013-10" db="EMBL/GenBank/DDBJ databases">
        <authorList>
            <person name="Aslett M."/>
        </authorList>
    </citation>
    <scope>NUCLEOTIDE SEQUENCE [LARGE SCALE GENOMIC DNA]</scope>
    <source>
        <strain evidence="2">Houghton</strain>
    </source>
</reference>
<dbReference type="Pfam" id="PF04784">
    <property type="entry name" value="DUF547"/>
    <property type="match status" value="1"/>
</dbReference>
<dbReference type="VEuPathDB" id="ToxoDB:ETH2_0721500"/>
<sequence>VDPRIHFAVSFGCVSSPPIRIYHAETLDEELALATRAFLSSSSNFCIFEKTVFLSSIFKWFEGDFGSSKKEVLTFLLPYLEAPQSELLQQLLEEDEPAAHPAAASSSSSSSSGSSVTEVLMGGFRRLFGGLRVSYLPYNWQMRFTTHKPYDPSQHIL</sequence>
<dbReference type="EMBL" id="HG677542">
    <property type="protein sequence ID" value="CDJ44726.1"/>
    <property type="molecule type" value="Genomic_DNA"/>
</dbReference>
<dbReference type="Proteomes" id="UP000030747">
    <property type="component" value="Unassembled WGS sequence"/>
</dbReference>
<protein>
    <recommendedName>
        <fullName evidence="1">DUF547 domain-containing protein</fullName>
    </recommendedName>
</protein>
<keyword evidence="3" id="KW-1185">Reference proteome</keyword>
<dbReference type="RefSeq" id="XP_013235474.1">
    <property type="nucleotide sequence ID" value="XM_013380020.1"/>
</dbReference>